<dbReference type="EMBL" id="CAESAO010000039">
    <property type="protein sequence ID" value="CAB4341496.1"/>
    <property type="molecule type" value="Genomic_DNA"/>
</dbReference>
<dbReference type="AlphaFoldDB" id="A0A6J5ZJD9"/>
<reference evidence="1" key="1">
    <citation type="submission" date="2020-05" db="EMBL/GenBank/DDBJ databases">
        <authorList>
            <person name="Chiriac C."/>
            <person name="Salcher M."/>
            <person name="Ghai R."/>
            <person name="Kavagutti S V."/>
        </authorList>
    </citation>
    <scope>NUCLEOTIDE SEQUENCE</scope>
</reference>
<evidence type="ECO:0000313" key="1">
    <source>
        <dbReference type="EMBL" id="CAB4341496.1"/>
    </source>
</evidence>
<name>A0A6J5ZJD9_9ZZZZ</name>
<sequence length="221" mass="23957">MAGNAVGRDREAADALLSNANPVEPLVAKFEESAGALVERVVAANQLGVVLAEPGDAVGSAGLLVNDANDQEVAVGRTPTAVRQLNPCCHLGRRLRLHVERATAPKFSIDHIAAPGVMRPLVRIGEHRVAVREQAERWAVGGSTQPRDEIRPLLSSADERYLEASRLEVGRKLLLQRALVAGRINRVVRDQAAQQARRVIGQLVHSPILNERRVNAVRTSR</sequence>
<organism evidence="1">
    <name type="scientific">freshwater metagenome</name>
    <dbReference type="NCBI Taxonomy" id="449393"/>
    <lineage>
        <taxon>unclassified sequences</taxon>
        <taxon>metagenomes</taxon>
        <taxon>ecological metagenomes</taxon>
    </lineage>
</organism>
<gene>
    <name evidence="1" type="ORF">UFOPK3522_00634</name>
</gene>
<accession>A0A6J5ZJD9</accession>
<protein>
    <submittedName>
        <fullName evidence="1">Unannotated protein</fullName>
    </submittedName>
</protein>
<proteinExistence type="predicted"/>